<keyword evidence="2" id="KW-1185">Reference proteome</keyword>
<evidence type="ECO:0000313" key="2">
    <source>
        <dbReference type="Proteomes" id="UP001165960"/>
    </source>
</evidence>
<reference evidence="1" key="1">
    <citation type="submission" date="2022-04" db="EMBL/GenBank/DDBJ databases">
        <title>Genome of the entomopathogenic fungus Entomophthora muscae.</title>
        <authorList>
            <person name="Elya C."/>
            <person name="Lovett B.R."/>
            <person name="Lee E."/>
            <person name="Macias A.M."/>
            <person name="Hajek A.E."/>
            <person name="De Bivort B.L."/>
            <person name="Kasson M.T."/>
            <person name="De Fine Licht H.H."/>
            <person name="Stajich J.E."/>
        </authorList>
    </citation>
    <scope>NUCLEOTIDE SEQUENCE</scope>
    <source>
        <strain evidence="1">Berkeley</strain>
    </source>
</reference>
<dbReference type="Proteomes" id="UP001165960">
    <property type="component" value="Unassembled WGS sequence"/>
</dbReference>
<protein>
    <submittedName>
        <fullName evidence="1">Uncharacterized protein</fullName>
    </submittedName>
</protein>
<comment type="caution">
    <text evidence="1">The sequence shown here is derived from an EMBL/GenBank/DDBJ whole genome shotgun (WGS) entry which is preliminary data.</text>
</comment>
<evidence type="ECO:0000313" key="1">
    <source>
        <dbReference type="EMBL" id="KAJ9062832.1"/>
    </source>
</evidence>
<name>A0ACC2SKP4_9FUNG</name>
<organism evidence="1 2">
    <name type="scientific">Entomophthora muscae</name>
    <dbReference type="NCBI Taxonomy" id="34485"/>
    <lineage>
        <taxon>Eukaryota</taxon>
        <taxon>Fungi</taxon>
        <taxon>Fungi incertae sedis</taxon>
        <taxon>Zoopagomycota</taxon>
        <taxon>Entomophthoromycotina</taxon>
        <taxon>Entomophthoromycetes</taxon>
        <taxon>Entomophthorales</taxon>
        <taxon>Entomophthoraceae</taxon>
        <taxon>Entomophthora</taxon>
    </lineage>
</organism>
<sequence length="161" mass="18176">MENLQTMSPKMSLVHSAHAIVAGSYYLLLCELNSHEGLVASLDKGLLPSMALLLFVMSLLLVEATPTYSRLPKIMKHILDSPLEWGAFSLAMFFSWVLMFDHSFDYIDLTKLQLLPTIAYFALPIYSVLSWLALALEAIGFFHHLHHRFSASPEYLTETSL</sequence>
<accession>A0ACC2SKP4</accession>
<dbReference type="EMBL" id="QTSX02004988">
    <property type="protein sequence ID" value="KAJ9062832.1"/>
    <property type="molecule type" value="Genomic_DNA"/>
</dbReference>
<gene>
    <name evidence="1" type="ORF">DSO57_1006280</name>
</gene>
<proteinExistence type="predicted"/>